<dbReference type="InterPro" id="IPR000305">
    <property type="entry name" value="GIY-YIG_endonuc"/>
</dbReference>
<proteinExistence type="predicted"/>
<reference evidence="3" key="1">
    <citation type="submission" date="2014-12" db="EMBL/GenBank/DDBJ databases">
        <authorList>
            <person name="Salcher M.M."/>
        </authorList>
    </citation>
    <scope>NUCLEOTIDE SEQUENCE [LARGE SCALE GENOMIC DNA]</scope>
    <source>
        <strain evidence="3">MMS-10A-171</strain>
    </source>
</reference>
<dbReference type="EMBL" id="LN794158">
    <property type="protein sequence ID" value="CEN56657.1"/>
    <property type="molecule type" value="Genomic_DNA"/>
</dbReference>
<sequence>MTYYVYILANKPRGTLYVGVTNNLVRRVFEHKNKLIEGFTERYDVN</sequence>
<dbReference type="HOGENOM" id="CLU_215841_0_0_4"/>
<dbReference type="AlphaFoldDB" id="A0A0B7IWK8"/>
<dbReference type="KEGG" id="mbac:BN1209_1622"/>
<evidence type="ECO:0000313" key="2">
    <source>
        <dbReference type="EMBL" id="CEN56657.1"/>
    </source>
</evidence>
<accession>A0A0B7IWK8</accession>
<dbReference type="PROSITE" id="PS50164">
    <property type="entry name" value="GIY_YIG"/>
    <property type="match status" value="1"/>
</dbReference>
<dbReference type="Pfam" id="PF01541">
    <property type="entry name" value="GIY-YIG"/>
    <property type="match status" value="1"/>
</dbReference>
<name>A0A0B7IWK8_9PROT</name>
<keyword evidence="3" id="KW-1185">Reference proteome</keyword>
<evidence type="ECO:0000259" key="1">
    <source>
        <dbReference type="PROSITE" id="PS50164"/>
    </source>
</evidence>
<dbReference type="Gene3D" id="3.40.1440.10">
    <property type="entry name" value="GIY-YIG endonuclease"/>
    <property type="match status" value="1"/>
</dbReference>
<dbReference type="SUPFAM" id="SSF82771">
    <property type="entry name" value="GIY-YIG endonuclease"/>
    <property type="match status" value="1"/>
</dbReference>
<dbReference type="Proteomes" id="UP000056322">
    <property type="component" value="Chromosome 1"/>
</dbReference>
<gene>
    <name evidence="2" type="ORF">BN1209_1622</name>
</gene>
<organism evidence="2 3">
    <name type="scientific">Candidatus Methylopumilus turicensis</name>
    <dbReference type="NCBI Taxonomy" id="1581680"/>
    <lineage>
        <taxon>Bacteria</taxon>
        <taxon>Pseudomonadati</taxon>
        <taxon>Pseudomonadota</taxon>
        <taxon>Betaproteobacteria</taxon>
        <taxon>Nitrosomonadales</taxon>
        <taxon>Methylophilaceae</taxon>
        <taxon>Candidatus Methylopumilus</taxon>
    </lineage>
</organism>
<dbReference type="InterPro" id="IPR035901">
    <property type="entry name" value="GIY-YIG_endonuc_sf"/>
</dbReference>
<feature type="domain" description="GIY-YIG" evidence="1">
    <location>
        <begin position="1"/>
        <end position="46"/>
    </location>
</feature>
<evidence type="ECO:0000313" key="3">
    <source>
        <dbReference type="Proteomes" id="UP000056322"/>
    </source>
</evidence>
<protein>
    <submittedName>
        <fullName evidence="2">Excinuclease ABC C subunit domain protein</fullName>
    </submittedName>
</protein>
<dbReference type="RefSeq" id="WP_320408767.1">
    <property type="nucleotide sequence ID" value="NZ_LN794158.1"/>
</dbReference>